<dbReference type="EMBL" id="AXZL01000053">
    <property type="protein sequence ID" value="ESE42298.1"/>
    <property type="molecule type" value="Genomic_DNA"/>
</dbReference>
<organism evidence="1 2">
    <name type="scientific">Shewanella decolorationis S12</name>
    <dbReference type="NCBI Taxonomy" id="1353536"/>
    <lineage>
        <taxon>Bacteria</taxon>
        <taxon>Pseudomonadati</taxon>
        <taxon>Pseudomonadota</taxon>
        <taxon>Gammaproteobacteria</taxon>
        <taxon>Alteromonadales</taxon>
        <taxon>Shewanellaceae</taxon>
        <taxon>Shewanella</taxon>
    </lineage>
</organism>
<sequence>MILSDMNKFCVDDRKEMFESLSYDYQITTNHTEKNFLLYKIGLIKLSANKIDYKNWVELAVSFDQ</sequence>
<keyword evidence="2" id="KW-1185">Reference proteome</keyword>
<proteinExistence type="predicted"/>
<evidence type="ECO:0000313" key="1">
    <source>
        <dbReference type="EMBL" id="ESE42298.1"/>
    </source>
</evidence>
<comment type="caution">
    <text evidence="1">The sequence shown here is derived from an EMBL/GenBank/DDBJ whole genome shotgun (WGS) entry which is preliminary data.</text>
</comment>
<gene>
    <name evidence="1" type="ORF">SHD_1037</name>
</gene>
<dbReference type="Proteomes" id="UP000017548">
    <property type="component" value="Unassembled WGS sequence"/>
</dbReference>
<protein>
    <submittedName>
        <fullName evidence="1">KAP P-loop domain-containing protein</fullName>
    </submittedName>
</protein>
<name>A0ABP2Z5Z9_9GAMM</name>
<evidence type="ECO:0000313" key="2">
    <source>
        <dbReference type="Proteomes" id="UP000017548"/>
    </source>
</evidence>
<reference evidence="1 2" key="1">
    <citation type="journal article" date="2013" name="Genome Announc.">
        <title>Draft Genome Sequence of Shewanella decolorationis S12, a Dye-Degrading Bacterium Isolated from a Wastewater Treatment Plant.</title>
        <authorList>
            <person name="Xu M."/>
            <person name="Fang Y."/>
            <person name="Liu J."/>
            <person name="Chen X."/>
            <person name="Sun G."/>
            <person name="Guo J."/>
            <person name="Hua Z."/>
            <person name="Tu Q."/>
            <person name="Wu L."/>
            <person name="Zhou J."/>
            <person name="Liu X."/>
        </authorList>
    </citation>
    <scope>NUCLEOTIDE SEQUENCE [LARGE SCALE GENOMIC DNA]</scope>
    <source>
        <strain evidence="1 2">S12</strain>
    </source>
</reference>
<accession>A0ABP2Z5Z9</accession>